<evidence type="ECO:0000313" key="2">
    <source>
        <dbReference type="Proteomes" id="UP000789508"/>
    </source>
</evidence>
<dbReference type="Proteomes" id="UP000789508">
    <property type="component" value="Unassembled WGS sequence"/>
</dbReference>
<gene>
    <name evidence="1" type="ORF">ALEPTO_LOCUS13873</name>
</gene>
<comment type="caution">
    <text evidence="1">The sequence shown here is derived from an EMBL/GenBank/DDBJ whole genome shotgun (WGS) entry which is preliminary data.</text>
</comment>
<evidence type="ECO:0000313" key="1">
    <source>
        <dbReference type="EMBL" id="CAG8765955.1"/>
    </source>
</evidence>
<dbReference type="AlphaFoldDB" id="A0A9N9J5C7"/>
<accession>A0A9N9J5C7</accession>
<feature type="non-terminal residue" evidence="1">
    <location>
        <position position="1"/>
    </location>
</feature>
<name>A0A9N9J5C7_9GLOM</name>
<proteinExistence type="predicted"/>
<sequence length="59" mass="6882">HSEAHIYLPNEFKLLKDHIILQTDQYLKYSQIPLRSYSEYTTPNTVPDIFISTPALTSE</sequence>
<dbReference type="EMBL" id="CAJVPS010049274">
    <property type="protein sequence ID" value="CAG8765955.1"/>
    <property type="molecule type" value="Genomic_DNA"/>
</dbReference>
<protein>
    <submittedName>
        <fullName evidence="1">9986_t:CDS:1</fullName>
    </submittedName>
</protein>
<reference evidence="1" key="1">
    <citation type="submission" date="2021-06" db="EMBL/GenBank/DDBJ databases">
        <authorList>
            <person name="Kallberg Y."/>
            <person name="Tangrot J."/>
            <person name="Rosling A."/>
        </authorList>
    </citation>
    <scope>NUCLEOTIDE SEQUENCE</scope>
    <source>
        <strain evidence="1">FL130A</strain>
    </source>
</reference>
<feature type="non-terminal residue" evidence="1">
    <location>
        <position position="59"/>
    </location>
</feature>
<organism evidence="1 2">
    <name type="scientific">Ambispora leptoticha</name>
    <dbReference type="NCBI Taxonomy" id="144679"/>
    <lineage>
        <taxon>Eukaryota</taxon>
        <taxon>Fungi</taxon>
        <taxon>Fungi incertae sedis</taxon>
        <taxon>Mucoromycota</taxon>
        <taxon>Glomeromycotina</taxon>
        <taxon>Glomeromycetes</taxon>
        <taxon>Archaeosporales</taxon>
        <taxon>Ambisporaceae</taxon>
        <taxon>Ambispora</taxon>
    </lineage>
</organism>
<keyword evidence="2" id="KW-1185">Reference proteome</keyword>